<evidence type="ECO:0000256" key="3">
    <source>
        <dbReference type="ARBA" id="ARBA00023242"/>
    </source>
</evidence>
<evidence type="ECO:0000256" key="1">
    <source>
        <dbReference type="ARBA" id="ARBA00004123"/>
    </source>
</evidence>
<sequence>SLSLYIYKQRSWHDFHLSVFPLFPSLKGTQIQRREAPRRALPFRCQPHTPLVPNRHPFLPPPSFLSPTLPLLVFFLLPFLSSAVVAGFLVSCSPSELWGWWGMERSTTTSSGSSQASPVVSPPPPPTIFVQAEPHTFRDLVQKHTGAPAGDVPDKLPVTAPPAARSAVGPRCRPAFKLQDRRPSVRKLEIKLGLTSL</sequence>
<reference evidence="7" key="1">
    <citation type="submission" date="2015-07" db="EMBL/GenBank/DDBJ databases">
        <title>Transcriptome Assembly of Anthurium amnicola.</title>
        <authorList>
            <person name="Suzuki J."/>
        </authorList>
    </citation>
    <scope>NUCLEOTIDE SEQUENCE</scope>
</reference>
<dbReference type="Pfam" id="PF05678">
    <property type="entry name" value="VQ"/>
    <property type="match status" value="1"/>
</dbReference>
<comment type="subcellular location">
    <subcellularLocation>
        <location evidence="1">Nucleus</location>
    </subcellularLocation>
</comment>
<evidence type="ECO:0000256" key="2">
    <source>
        <dbReference type="ARBA" id="ARBA00022553"/>
    </source>
</evidence>
<evidence type="ECO:0000259" key="6">
    <source>
        <dbReference type="Pfam" id="PF05678"/>
    </source>
</evidence>
<dbReference type="EMBL" id="GDJX01005434">
    <property type="protein sequence ID" value="JAT62502.1"/>
    <property type="molecule type" value="Transcribed_RNA"/>
</dbReference>
<keyword evidence="5" id="KW-0472">Membrane</keyword>
<keyword evidence="3" id="KW-0539">Nucleus</keyword>
<proteinExistence type="predicted"/>
<evidence type="ECO:0000256" key="5">
    <source>
        <dbReference type="SAM" id="Phobius"/>
    </source>
</evidence>
<feature type="non-terminal residue" evidence="7">
    <location>
        <position position="1"/>
    </location>
</feature>
<dbReference type="PANTHER" id="PTHR33402:SF19">
    <property type="entry name" value="VQ MOTIF-CONTAINING PROTEIN 11"/>
    <property type="match status" value="1"/>
</dbReference>
<keyword evidence="5" id="KW-0812">Transmembrane</keyword>
<feature type="domain" description="VQ" evidence="6">
    <location>
        <begin position="124"/>
        <end position="150"/>
    </location>
</feature>
<evidence type="ECO:0000256" key="4">
    <source>
        <dbReference type="SAM" id="MobiDB-lite"/>
    </source>
</evidence>
<organism evidence="7">
    <name type="scientific">Anthurium amnicola</name>
    <dbReference type="NCBI Taxonomy" id="1678845"/>
    <lineage>
        <taxon>Eukaryota</taxon>
        <taxon>Viridiplantae</taxon>
        <taxon>Streptophyta</taxon>
        <taxon>Embryophyta</taxon>
        <taxon>Tracheophyta</taxon>
        <taxon>Spermatophyta</taxon>
        <taxon>Magnoliopsida</taxon>
        <taxon>Liliopsida</taxon>
        <taxon>Araceae</taxon>
        <taxon>Pothoideae</taxon>
        <taxon>Potheae</taxon>
        <taxon>Anthurium</taxon>
    </lineage>
</organism>
<dbReference type="InterPro" id="IPR039611">
    <property type="entry name" value="VQ_4/11/13/19/31/33"/>
</dbReference>
<feature type="non-terminal residue" evidence="7">
    <location>
        <position position="197"/>
    </location>
</feature>
<keyword evidence="2" id="KW-0597">Phosphoprotein</keyword>
<dbReference type="InterPro" id="IPR008889">
    <property type="entry name" value="VQ"/>
</dbReference>
<dbReference type="PANTHER" id="PTHR33402">
    <property type="entry name" value="VQ MOTIF-CONTAINING PROTEIN 11-LIKE"/>
    <property type="match status" value="1"/>
</dbReference>
<keyword evidence="5" id="KW-1133">Transmembrane helix</keyword>
<gene>
    <name evidence="7" type="ORF">g.32423</name>
</gene>
<evidence type="ECO:0000313" key="7">
    <source>
        <dbReference type="EMBL" id="JAT62502.1"/>
    </source>
</evidence>
<accession>A0A1D1Z6R2</accession>
<feature type="region of interest" description="Disordered" evidence="4">
    <location>
        <begin position="144"/>
        <end position="170"/>
    </location>
</feature>
<dbReference type="AlphaFoldDB" id="A0A1D1Z6R2"/>
<name>A0A1D1Z6R2_9ARAE</name>
<feature type="transmembrane region" description="Helical" evidence="5">
    <location>
        <begin position="69"/>
        <end position="90"/>
    </location>
</feature>
<dbReference type="GO" id="GO:0005634">
    <property type="term" value="C:nucleus"/>
    <property type="evidence" value="ECO:0007669"/>
    <property type="project" value="UniProtKB-SubCell"/>
</dbReference>
<protein>
    <recommendedName>
        <fullName evidence="6">VQ domain-containing protein</fullName>
    </recommendedName>
</protein>